<keyword evidence="2" id="KW-1185">Reference proteome</keyword>
<accession>A0AA88IXV6</accession>
<evidence type="ECO:0000313" key="1">
    <source>
        <dbReference type="EMBL" id="KAK2810772.1"/>
    </source>
</evidence>
<evidence type="ECO:0000313" key="2">
    <source>
        <dbReference type="Proteomes" id="UP001187415"/>
    </source>
</evidence>
<sequence length="101" mass="11243">MTAAQRRLNTGQSAELVVVQTDTSHIVRPYMTNTPSVTTLSTDPVGNTSRDVMDTSHWEPELSMKEEWEHWLNSDLFGQRLADMLHVPVAAKAMKTAAFGV</sequence>
<dbReference type="AlphaFoldDB" id="A0AA88IXV6"/>
<dbReference type="Proteomes" id="UP001187415">
    <property type="component" value="Unassembled WGS sequence"/>
</dbReference>
<protein>
    <submittedName>
        <fullName evidence="1">Uncharacterized protein</fullName>
    </submittedName>
</protein>
<dbReference type="EMBL" id="JAUPFM010000211">
    <property type="protein sequence ID" value="KAK2810772.1"/>
    <property type="molecule type" value="Genomic_DNA"/>
</dbReference>
<name>A0AA88IXV6_CHASR</name>
<comment type="caution">
    <text evidence="1">The sequence shown here is derived from an EMBL/GenBank/DDBJ whole genome shotgun (WGS) entry which is preliminary data.</text>
</comment>
<proteinExistence type="predicted"/>
<reference evidence="1" key="1">
    <citation type="submission" date="2023-07" db="EMBL/GenBank/DDBJ databases">
        <title>Chromosome-level Genome Assembly of Striped Snakehead (Channa striata).</title>
        <authorList>
            <person name="Liu H."/>
        </authorList>
    </citation>
    <scope>NUCLEOTIDE SEQUENCE</scope>
    <source>
        <strain evidence="1">Gz</strain>
        <tissue evidence="1">Muscle</tissue>
    </source>
</reference>
<gene>
    <name evidence="1" type="ORF">Q5P01_000344</name>
</gene>
<organism evidence="1 2">
    <name type="scientific">Channa striata</name>
    <name type="common">Snakehead murrel</name>
    <name type="synonym">Ophicephalus striatus</name>
    <dbReference type="NCBI Taxonomy" id="64152"/>
    <lineage>
        <taxon>Eukaryota</taxon>
        <taxon>Metazoa</taxon>
        <taxon>Chordata</taxon>
        <taxon>Craniata</taxon>
        <taxon>Vertebrata</taxon>
        <taxon>Euteleostomi</taxon>
        <taxon>Actinopterygii</taxon>
        <taxon>Neopterygii</taxon>
        <taxon>Teleostei</taxon>
        <taxon>Neoteleostei</taxon>
        <taxon>Acanthomorphata</taxon>
        <taxon>Anabantaria</taxon>
        <taxon>Anabantiformes</taxon>
        <taxon>Channoidei</taxon>
        <taxon>Channidae</taxon>
        <taxon>Channa</taxon>
    </lineage>
</organism>